<dbReference type="PANTHER" id="PTHR47964:SF1">
    <property type="entry name" value="ATP-DEPENDENT DNA HELICASE HOMOLOG RECG, CHLOROPLASTIC"/>
    <property type="match status" value="1"/>
</dbReference>
<dbReference type="GO" id="GO:0043138">
    <property type="term" value="F:3'-5' DNA helicase activity"/>
    <property type="evidence" value="ECO:0007669"/>
    <property type="project" value="UniProtKB-EC"/>
</dbReference>
<dbReference type="NCBIfam" id="NF008165">
    <property type="entry name" value="PRK10917.1-3"/>
    <property type="match status" value="1"/>
</dbReference>
<evidence type="ECO:0000256" key="13">
    <source>
        <dbReference type="ARBA" id="ARBA00034808"/>
    </source>
</evidence>
<keyword evidence="3 15" id="KW-0547">Nucleotide-binding</keyword>
<sequence>MTISGNNDNKLIKDWIRPLQKSLTIETENKFINTLGREKYFNDYLHESLKQLDNLNLSDEYLRIFCEFSKKYNEYNKLDENQRKRLVIDTRKNLYKLGKTLEIESSSNISNNIFLNKADSSLSFDSDISLIKNVGKVYKNKLNELGIFHIKDLINYFPRTYLDYTNRVKIINLKPDNLYTCIANVKRFYIHKSKKNSNLSIMNIVVFDETSSIKVTKFFLGRRFRSYSFFTSQKSLYTPGTKLAISGKVKLTEYGKTFVDPQIEILKDNNDNFNFSGKILPLYSLGEALSNMSFIKLMKKVLIYAKQYPEILNKKQLDSLSLLSKGESLINIHFPPTQQALIESKKRLVFDELFLLQIKFLLRKRKTNKNVTSQQLPQKKSLLKEFLNTFPFELTKSQENVLTEIKKDLSNPVPMSRLLQGDVGSGKTIIAIASLLLVIEKNLQGAFMVPTEVLAEQHYKNLLKYLNPLFVSVELLTGNTPQKKRKEIFSNLNNGLVDILVGTHALFEDKVIFNALGMVVIDEQHRFGVTQRNRLLNKGENTNLLSMTATPIPRTLALSIYGDLDVSQITELPPGRVPITTKIISEDDLTNLFKIVEDEINKGKQAYVILPLIEDSEKMNLSSAKKTFKHLSEEVFFNKKVGLLHGKLSSQEKNEVINSFLKNEINILVSTTVIEVGIDVPNATIMIIYNSDRFGLSQLHQLRGRVGRGSTKSFCYLVTPDKNGLENKRLCVLQKSNDGFYIAEKDLELRGPGQILGYRQSGLPDFVLDNLPNNKFLIDKAREEAIKIVSDDPDLKENIVLRKILIDNSDNKFIHDFLN</sequence>
<proteinExistence type="inferred from homology"/>
<dbReference type="CDD" id="cd04488">
    <property type="entry name" value="RecG_wedge_OBF"/>
    <property type="match status" value="1"/>
</dbReference>
<evidence type="ECO:0000256" key="7">
    <source>
        <dbReference type="ARBA" id="ARBA00022840"/>
    </source>
</evidence>
<dbReference type="GO" id="GO:0006281">
    <property type="term" value="P:DNA repair"/>
    <property type="evidence" value="ECO:0007669"/>
    <property type="project" value="UniProtKB-UniRule"/>
</dbReference>
<comment type="catalytic activity">
    <reaction evidence="14 15">
        <text>ATP + H2O = ADP + phosphate + H(+)</text>
        <dbReference type="Rhea" id="RHEA:13065"/>
        <dbReference type="ChEBI" id="CHEBI:15377"/>
        <dbReference type="ChEBI" id="CHEBI:15378"/>
        <dbReference type="ChEBI" id="CHEBI:30616"/>
        <dbReference type="ChEBI" id="CHEBI:43474"/>
        <dbReference type="ChEBI" id="CHEBI:456216"/>
        <dbReference type="EC" id="5.6.2.4"/>
    </reaction>
</comment>
<evidence type="ECO:0000256" key="11">
    <source>
        <dbReference type="ARBA" id="ARBA00023235"/>
    </source>
</evidence>
<evidence type="ECO:0000256" key="14">
    <source>
        <dbReference type="ARBA" id="ARBA00048988"/>
    </source>
</evidence>
<dbReference type="EMBL" id="JNAR01000016">
    <property type="protein sequence ID" value="KGG07194.1"/>
    <property type="molecule type" value="Genomic_DNA"/>
</dbReference>
<dbReference type="PANTHER" id="PTHR47964">
    <property type="entry name" value="ATP-DEPENDENT DNA HELICASE HOMOLOG RECG, CHLOROPLASTIC"/>
    <property type="match status" value="1"/>
</dbReference>
<evidence type="ECO:0000313" key="18">
    <source>
        <dbReference type="EMBL" id="KGG07194.1"/>
    </source>
</evidence>
<gene>
    <name evidence="18" type="ORF">EV01_1529</name>
</gene>
<dbReference type="PROSITE" id="PS51192">
    <property type="entry name" value="HELICASE_ATP_BIND_1"/>
    <property type="match status" value="1"/>
</dbReference>
<dbReference type="NCBIfam" id="NF008170">
    <property type="entry name" value="PRK10917.2-4"/>
    <property type="match status" value="1"/>
</dbReference>
<keyword evidence="5 15" id="KW-0378">Hydrolase</keyword>
<evidence type="ECO:0000256" key="3">
    <source>
        <dbReference type="ARBA" id="ARBA00022741"/>
    </source>
</evidence>
<evidence type="ECO:0000256" key="12">
    <source>
        <dbReference type="ARBA" id="ARBA00034617"/>
    </source>
</evidence>
<feature type="domain" description="Helicase C-terminal" evidence="17">
    <location>
        <begin position="588"/>
        <end position="748"/>
    </location>
</feature>
<dbReference type="Gene3D" id="3.40.50.300">
    <property type="entry name" value="P-loop containing nucleotide triphosphate hydrolases"/>
    <property type="match status" value="2"/>
</dbReference>
<dbReference type="NCBIfam" id="NF008168">
    <property type="entry name" value="PRK10917.2-2"/>
    <property type="match status" value="1"/>
</dbReference>
<comment type="similarity">
    <text evidence="1 15">Belongs to the helicase family. RecG subfamily.</text>
</comment>
<evidence type="ECO:0000256" key="5">
    <source>
        <dbReference type="ARBA" id="ARBA00022801"/>
    </source>
</evidence>
<dbReference type="SMART" id="SM00487">
    <property type="entry name" value="DEXDc"/>
    <property type="match status" value="1"/>
</dbReference>
<dbReference type="GO" id="GO:0006310">
    <property type="term" value="P:DNA recombination"/>
    <property type="evidence" value="ECO:0007669"/>
    <property type="project" value="UniProtKB-UniRule"/>
</dbReference>
<evidence type="ECO:0000313" key="19">
    <source>
        <dbReference type="Proteomes" id="UP000030481"/>
    </source>
</evidence>
<keyword evidence="9 15" id="KW-0233">DNA recombination</keyword>
<dbReference type="RefSeq" id="WP_080725752.1">
    <property type="nucleotide sequence ID" value="NZ_JNAR01000016.1"/>
</dbReference>
<dbReference type="GO" id="GO:0003677">
    <property type="term" value="F:DNA binding"/>
    <property type="evidence" value="ECO:0007669"/>
    <property type="project" value="UniProtKB-KW"/>
</dbReference>
<dbReference type="InterPro" id="IPR014001">
    <property type="entry name" value="Helicase_ATP-bd"/>
</dbReference>
<dbReference type="InterPro" id="IPR027417">
    <property type="entry name" value="P-loop_NTPase"/>
</dbReference>
<evidence type="ECO:0000256" key="6">
    <source>
        <dbReference type="ARBA" id="ARBA00022806"/>
    </source>
</evidence>
<keyword evidence="6 15" id="KW-0347">Helicase</keyword>
<protein>
    <recommendedName>
        <fullName evidence="2 15">ATP-dependent DNA helicase RecG</fullName>
        <ecNumber evidence="13 15">5.6.2.4</ecNumber>
    </recommendedName>
</protein>
<evidence type="ECO:0000256" key="10">
    <source>
        <dbReference type="ARBA" id="ARBA00023204"/>
    </source>
</evidence>
<dbReference type="Pfam" id="PF19833">
    <property type="entry name" value="RecG_dom3_C"/>
    <property type="match status" value="1"/>
</dbReference>
<keyword evidence="4 15" id="KW-0227">DNA damage</keyword>
<dbReference type="Pfam" id="PF00271">
    <property type="entry name" value="Helicase_C"/>
    <property type="match status" value="1"/>
</dbReference>
<dbReference type="NCBIfam" id="TIGR00643">
    <property type="entry name" value="recG"/>
    <property type="match status" value="1"/>
</dbReference>
<dbReference type="Pfam" id="PF17191">
    <property type="entry name" value="RecG_wedge"/>
    <property type="match status" value="1"/>
</dbReference>
<evidence type="ECO:0000256" key="15">
    <source>
        <dbReference type="RuleBase" id="RU363016"/>
    </source>
</evidence>
<feature type="domain" description="Helicase ATP-binding" evidence="16">
    <location>
        <begin position="408"/>
        <end position="569"/>
    </location>
</feature>
<dbReference type="InterPro" id="IPR011545">
    <property type="entry name" value="DEAD/DEAH_box_helicase_dom"/>
</dbReference>
<evidence type="ECO:0000259" key="16">
    <source>
        <dbReference type="PROSITE" id="PS51192"/>
    </source>
</evidence>
<dbReference type="InterPro" id="IPR001650">
    <property type="entry name" value="Helicase_C-like"/>
</dbReference>
<evidence type="ECO:0000259" key="17">
    <source>
        <dbReference type="PROSITE" id="PS51194"/>
    </source>
</evidence>
<organism evidence="18 19">
    <name type="scientific">Prochlorococcus marinus str. MIT 9401</name>
    <dbReference type="NCBI Taxonomy" id="167551"/>
    <lineage>
        <taxon>Bacteria</taxon>
        <taxon>Bacillati</taxon>
        <taxon>Cyanobacteriota</taxon>
        <taxon>Cyanophyceae</taxon>
        <taxon>Synechococcales</taxon>
        <taxon>Prochlorococcaceae</taxon>
        <taxon>Prochlorococcus</taxon>
    </lineage>
</organism>
<reference evidence="19" key="1">
    <citation type="journal article" date="2014" name="Sci. Data">
        <title>Genomes of diverse isolates of the marine cyanobacterium Prochlorococcus.</title>
        <authorList>
            <person name="Biller S."/>
            <person name="Berube P."/>
            <person name="Thompson J."/>
            <person name="Kelly L."/>
            <person name="Roggensack S."/>
            <person name="Awad L."/>
            <person name="Roache-Johnson K."/>
            <person name="Ding H."/>
            <person name="Giovannoni S.J."/>
            <person name="Moore L.R."/>
            <person name="Chisholm S.W."/>
        </authorList>
    </citation>
    <scope>NUCLEOTIDE SEQUENCE [LARGE SCALE GENOMIC DNA]</scope>
</reference>
<comment type="catalytic activity">
    <reaction evidence="12 15">
        <text>Couples ATP hydrolysis with the unwinding of duplex DNA by translocating in the 3'-5' direction.</text>
        <dbReference type="EC" id="5.6.2.4"/>
    </reaction>
</comment>
<dbReference type="InterPro" id="IPR047112">
    <property type="entry name" value="RecG/Mfd"/>
</dbReference>
<dbReference type="SUPFAM" id="SSF52540">
    <property type="entry name" value="P-loop containing nucleoside triphosphate hydrolases"/>
    <property type="match status" value="2"/>
</dbReference>
<keyword evidence="8" id="KW-0238">DNA-binding</keyword>
<keyword evidence="7 15" id="KW-0067">ATP-binding</keyword>
<evidence type="ECO:0000256" key="8">
    <source>
        <dbReference type="ARBA" id="ARBA00023125"/>
    </source>
</evidence>
<evidence type="ECO:0000256" key="1">
    <source>
        <dbReference type="ARBA" id="ARBA00007504"/>
    </source>
</evidence>
<keyword evidence="11" id="KW-0413">Isomerase</keyword>
<keyword evidence="10 15" id="KW-0234">DNA repair</keyword>
<comment type="function">
    <text evidence="15">Plays a critical role in recombination and DNA repair. Helps process Holliday junction intermediates to mature products by catalyzing branch migration. Has replication fork regression activity, unwinds stalled or blocked replication forks to make a HJ that can be resolved. Has a DNA unwinding activity characteristic of a DNA helicase with 3'-5' polarity.</text>
</comment>
<dbReference type="InterPro" id="IPR045562">
    <property type="entry name" value="RecG_dom3_C"/>
</dbReference>
<evidence type="ECO:0000256" key="9">
    <source>
        <dbReference type="ARBA" id="ARBA00023172"/>
    </source>
</evidence>
<evidence type="ECO:0000256" key="4">
    <source>
        <dbReference type="ARBA" id="ARBA00022763"/>
    </source>
</evidence>
<dbReference type="Proteomes" id="UP000030481">
    <property type="component" value="Unassembled WGS sequence"/>
</dbReference>
<dbReference type="Gene3D" id="2.40.50.140">
    <property type="entry name" value="Nucleic acid-binding proteins"/>
    <property type="match status" value="1"/>
</dbReference>
<accession>A0A0A2B3J6</accession>
<dbReference type="CDD" id="cd17992">
    <property type="entry name" value="DEXHc_RecG"/>
    <property type="match status" value="1"/>
</dbReference>
<dbReference type="AlphaFoldDB" id="A0A0A2B3J6"/>
<dbReference type="Pfam" id="PF00270">
    <property type="entry name" value="DEAD"/>
    <property type="match status" value="1"/>
</dbReference>
<dbReference type="SMART" id="SM00490">
    <property type="entry name" value="HELICc"/>
    <property type="match status" value="2"/>
</dbReference>
<dbReference type="GO" id="GO:0016887">
    <property type="term" value="F:ATP hydrolysis activity"/>
    <property type="evidence" value="ECO:0007669"/>
    <property type="project" value="RHEA"/>
</dbReference>
<dbReference type="EC" id="5.6.2.4" evidence="13 15"/>
<dbReference type="InterPro" id="IPR004609">
    <property type="entry name" value="ATP-dep_DNA_helicase_RecG"/>
</dbReference>
<dbReference type="InterPro" id="IPR012340">
    <property type="entry name" value="NA-bd_OB-fold"/>
</dbReference>
<dbReference type="SUPFAM" id="SSF50249">
    <property type="entry name" value="Nucleic acid-binding proteins"/>
    <property type="match status" value="1"/>
</dbReference>
<name>A0A0A2B3J6_PROMR</name>
<evidence type="ECO:0000256" key="2">
    <source>
        <dbReference type="ARBA" id="ARBA00017846"/>
    </source>
</evidence>
<comment type="caution">
    <text evidence="18">The sequence shown here is derived from an EMBL/GenBank/DDBJ whole genome shotgun (WGS) entry which is preliminary data.</text>
</comment>
<dbReference type="GO" id="GO:0005524">
    <property type="term" value="F:ATP binding"/>
    <property type="evidence" value="ECO:0007669"/>
    <property type="project" value="UniProtKB-KW"/>
</dbReference>
<dbReference type="InterPro" id="IPR033454">
    <property type="entry name" value="RecG_wedge"/>
</dbReference>
<dbReference type="PROSITE" id="PS51194">
    <property type="entry name" value="HELICASE_CTER"/>
    <property type="match status" value="1"/>
</dbReference>